<evidence type="ECO:0000256" key="4">
    <source>
        <dbReference type="ARBA" id="ARBA00022692"/>
    </source>
</evidence>
<evidence type="ECO:0008006" key="16">
    <source>
        <dbReference type="Google" id="ProtNLM"/>
    </source>
</evidence>
<sequence length="1349" mass="150228">MRAIILLLVPTLLHARPKTIVFTESHGGVLVGEEVILGRNVGRARTMHILHCSGNGYQNFRTNACICDLGWTGENCNLQMPEDQIMFCEFDSDCVYGYRCRHLRRIQSHCVRIAETLRSAELSYLKKRDYLLVVVGGISAFIHGAGFPLLSVVLGSMTNIFLRAQNSPWIGGEHTTSNDTIPILKEDFQHEIGIISLYYAILGVIQFITSYFQIACFETLCERVVHRMRLRYLRSVLRQEIAWFDEKQAGNLTSRLTDDLERVREAFGDKFSMLLQNILAFVASFIIGFYYNWTMTLIMMAFVPPIVLVGAFQARFQANRTQIEQEKYAVAGAVAEQALSSMRTIQALNAQKKELQKFAVCMEESRKASLPKYFMIGISIGFMHLCRYGSYAAAFWYAGKLIAENTVTSRALPFITVVSTGWGALNKVVDTIARVPTIDPYSEEGIKKTDLQGNIYIKNVKFRYPSRPEIQILKGVSLEAKAGQKIALVGASGCGKSTIVNLLLRFYDPEEGTVMIDGIDLKTLNVRCLRDQIGIVSQEPVLFDGSLLENIQMGRDGVTEDEAIHACKLANAWGFVEKLPDQLGTRVGERGVQLSGGQKQRIAIARALVKNPQILLLDEATSALDTESEAVVQKALDQAQTGRTVFIVAHRLATIRDADQIFVFKAGHIIEQGTHAELITRKGAFHQMVQAQLLRSLEEKATKEAEAETETTLRKRTRTRTLSRSDSNRESIRSITRSAKDFEMIDETTVDDLAKVEAEAKEAKLKPMSFLEIFTFNKKAIPKLAIGYSAGALIGCCTPVFAILYAQIFQVFSQPVDQIVDSVHFWALAFIVLGCFHCTGAIFSNTMCGMAGEDCTTGLRELVFKSLMAKDIGFFDDEKNGTGKLCTRLATDAPNVRYVFTRMPLVTSSSVTIIGSLMLAFIFGWKLALCVIPFLPVIIIAQAVEMRMQLGNKLRDARQLEEAGKVALQAVDNIRTVQALNKQQHFNDLYCAHLDKPHRANVRGSHFYGLVFGIAQAIVFFMYSVAFFIGALFVMDLTMQPIEVYRVFFSLAFCGQMVGAIATFMPDIIKTRLAASLIMNLVNYPTKIDNLSEEGDDKKITGNISLENLHFSYPTRRQIRILQGLTLKIKPGQTVAFVGHSGCGKSTVLSLLERFYDPLYGQICLDGTPINQYSLPSLRSQVGIVSQEPTLFDCTIRDNIVYGMDRQASQEEVEDAARLANAYDFITGLPLGFDTPVGERGTQLSGGQKQRIAIARALVRKPAILLLDEATSALDTESEKVVQEALEKARAGRTCLVIAHRLSTIQDADAIAIVHEGRVVDVGTHEQLLRRNDIYKKLCDTQKLVETHK</sequence>
<name>A0AA36G9S0_9BILA</name>
<feature type="domain" description="ABC transmembrane type-1" evidence="13">
    <location>
        <begin position="790"/>
        <end position="1070"/>
    </location>
</feature>
<feature type="region of interest" description="Disordered" evidence="9">
    <location>
        <begin position="700"/>
        <end position="732"/>
    </location>
</feature>
<feature type="domain" description="ABC transmembrane type-1" evidence="13">
    <location>
        <begin position="134"/>
        <end position="437"/>
    </location>
</feature>
<dbReference type="GO" id="GO:0090374">
    <property type="term" value="P:oligopeptide export from mitochondrion"/>
    <property type="evidence" value="ECO:0007669"/>
    <property type="project" value="TreeGrafter"/>
</dbReference>
<dbReference type="CDD" id="cd03249">
    <property type="entry name" value="ABC_MTABC3_MDL1_MDL2"/>
    <property type="match status" value="2"/>
</dbReference>
<keyword evidence="6" id="KW-0067">ATP-binding</keyword>
<evidence type="ECO:0000256" key="5">
    <source>
        <dbReference type="ARBA" id="ARBA00022741"/>
    </source>
</evidence>
<dbReference type="CDD" id="cd18578">
    <property type="entry name" value="ABC_6TM_Pgp_ABCB1_D2_like"/>
    <property type="match status" value="1"/>
</dbReference>
<feature type="transmembrane region" description="Helical" evidence="10">
    <location>
        <begin position="825"/>
        <end position="843"/>
    </location>
</feature>
<feature type="transmembrane region" description="Helical" evidence="10">
    <location>
        <begin position="271"/>
        <end position="291"/>
    </location>
</feature>
<dbReference type="Proteomes" id="UP001177023">
    <property type="component" value="Unassembled WGS sequence"/>
</dbReference>
<dbReference type="PANTHER" id="PTHR43394">
    <property type="entry name" value="ATP-DEPENDENT PERMEASE MDL1, MITOCHONDRIAL"/>
    <property type="match status" value="1"/>
</dbReference>
<evidence type="ECO:0000256" key="2">
    <source>
        <dbReference type="ARBA" id="ARBA00007577"/>
    </source>
</evidence>
<evidence type="ECO:0000313" key="15">
    <source>
        <dbReference type="Proteomes" id="UP001177023"/>
    </source>
</evidence>
<dbReference type="EMBL" id="CATQJA010002696">
    <property type="protein sequence ID" value="CAJ0584465.1"/>
    <property type="molecule type" value="Genomic_DNA"/>
</dbReference>
<feature type="transmembrane region" description="Helical" evidence="10">
    <location>
        <begin position="1007"/>
        <end position="1035"/>
    </location>
</feature>
<dbReference type="PROSITE" id="PS00211">
    <property type="entry name" value="ABC_TRANSPORTER_1"/>
    <property type="match status" value="2"/>
</dbReference>
<feature type="signal peptide" evidence="11">
    <location>
        <begin position="1"/>
        <end position="15"/>
    </location>
</feature>
<keyword evidence="8 10" id="KW-0472">Membrane</keyword>
<gene>
    <name evidence="14" type="ORF">MSPICULIGERA_LOCUS22519</name>
</gene>
<dbReference type="CDD" id="cd18577">
    <property type="entry name" value="ABC_6TM_Pgp_ABCB1_D1_like"/>
    <property type="match status" value="1"/>
</dbReference>
<feature type="chain" id="PRO_5041266269" description="p-glycoprotein" evidence="11">
    <location>
        <begin position="16"/>
        <end position="1349"/>
    </location>
</feature>
<keyword evidence="7 10" id="KW-1133">Transmembrane helix</keyword>
<keyword evidence="4 10" id="KW-0812">Transmembrane</keyword>
<comment type="similarity">
    <text evidence="2">Belongs to the ABC transporter superfamily. ABCB family. Multidrug resistance exporter (TC 3.A.1.201) subfamily.</text>
</comment>
<dbReference type="GO" id="GO:0005743">
    <property type="term" value="C:mitochondrial inner membrane"/>
    <property type="evidence" value="ECO:0007669"/>
    <property type="project" value="TreeGrafter"/>
</dbReference>
<reference evidence="14" key="1">
    <citation type="submission" date="2023-06" db="EMBL/GenBank/DDBJ databases">
        <authorList>
            <person name="Delattre M."/>
        </authorList>
    </citation>
    <scope>NUCLEOTIDE SEQUENCE</scope>
    <source>
        <strain evidence="14">AF72</strain>
    </source>
</reference>
<keyword evidence="5" id="KW-0547">Nucleotide-binding</keyword>
<dbReference type="InterPro" id="IPR003593">
    <property type="entry name" value="AAA+_ATPase"/>
</dbReference>
<proteinExistence type="inferred from homology"/>
<dbReference type="SMART" id="SM00382">
    <property type="entry name" value="AAA"/>
    <property type="match status" value="2"/>
</dbReference>
<dbReference type="GO" id="GO:0015421">
    <property type="term" value="F:ABC-type oligopeptide transporter activity"/>
    <property type="evidence" value="ECO:0007669"/>
    <property type="project" value="TreeGrafter"/>
</dbReference>
<evidence type="ECO:0000256" key="6">
    <source>
        <dbReference type="ARBA" id="ARBA00022840"/>
    </source>
</evidence>
<dbReference type="InterPro" id="IPR017871">
    <property type="entry name" value="ABC_transporter-like_CS"/>
</dbReference>
<dbReference type="InterPro" id="IPR011527">
    <property type="entry name" value="ABC1_TM_dom"/>
</dbReference>
<dbReference type="InterPro" id="IPR036640">
    <property type="entry name" value="ABC1_TM_sf"/>
</dbReference>
<feature type="transmembrane region" description="Helical" evidence="10">
    <location>
        <begin position="1047"/>
        <end position="1069"/>
    </location>
</feature>
<keyword evidence="11" id="KW-0732">Signal</keyword>
<dbReference type="SUPFAM" id="SSF90123">
    <property type="entry name" value="ABC transporter transmembrane region"/>
    <property type="match status" value="2"/>
</dbReference>
<dbReference type="PROSITE" id="PS50893">
    <property type="entry name" value="ABC_TRANSPORTER_2"/>
    <property type="match status" value="2"/>
</dbReference>
<dbReference type="SUPFAM" id="SSF52540">
    <property type="entry name" value="P-loop containing nucleoside triphosphate hydrolases"/>
    <property type="match status" value="2"/>
</dbReference>
<organism evidence="14 15">
    <name type="scientific">Mesorhabditis spiculigera</name>
    <dbReference type="NCBI Taxonomy" id="96644"/>
    <lineage>
        <taxon>Eukaryota</taxon>
        <taxon>Metazoa</taxon>
        <taxon>Ecdysozoa</taxon>
        <taxon>Nematoda</taxon>
        <taxon>Chromadorea</taxon>
        <taxon>Rhabditida</taxon>
        <taxon>Rhabditina</taxon>
        <taxon>Rhabditomorpha</taxon>
        <taxon>Rhabditoidea</taxon>
        <taxon>Rhabditidae</taxon>
        <taxon>Mesorhabditinae</taxon>
        <taxon>Mesorhabditis</taxon>
    </lineage>
</organism>
<keyword evidence="3" id="KW-0813">Transport</keyword>
<comment type="caution">
    <text evidence="14">The sequence shown here is derived from an EMBL/GenBank/DDBJ whole genome shotgun (WGS) entry which is preliminary data.</text>
</comment>
<dbReference type="FunFam" id="3.40.50.300:FF:000205">
    <property type="entry name" value="ABC transporter B family member 4"/>
    <property type="match status" value="2"/>
</dbReference>
<evidence type="ECO:0000256" key="1">
    <source>
        <dbReference type="ARBA" id="ARBA00004141"/>
    </source>
</evidence>
<keyword evidence="15" id="KW-1185">Reference proteome</keyword>
<accession>A0AA36G9S0</accession>
<dbReference type="InterPro" id="IPR003439">
    <property type="entry name" value="ABC_transporter-like_ATP-bd"/>
</dbReference>
<evidence type="ECO:0000256" key="9">
    <source>
        <dbReference type="SAM" id="MobiDB-lite"/>
    </source>
</evidence>
<protein>
    <recommendedName>
        <fullName evidence="16">p-glycoprotein</fullName>
    </recommendedName>
</protein>
<feature type="domain" description="ABC transporter" evidence="12">
    <location>
        <begin position="1104"/>
        <end position="1341"/>
    </location>
</feature>
<feature type="transmembrane region" description="Helical" evidence="10">
    <location>
        <begin position="785"/>
        <end position="805"/>
    </location>
</feature>
<evidence type="ECO:0000256" key="11">
    <source>
        <dbReference type="SAM" id="SignalP"/>
    </source>
</evidence>
<dbReference type="Pfam" id="PF00664">
    <property type="entry name" value="ABC_membrane"/>
    <property type="match status" value="2"/>
</dbReference>
<dbReference type="InterPro" id="IPR027417">
    <property type="entry name" value="P-loop_NTPase"/>
</dbReference>
<dbReference type="Pfam" id="PF00005">
    <property type="entry name" value="ABC_tran"/>
    <property type="match status" value="2"/>
</dbReference>
<evidence type="ECO:0000259" key="13">
    <source>
        <dbReference type="PROSITE" id="PS50929"/>
    </source>
</evidence>
<evidence type="ECO:0000256" key="10">
    <source>
        <dbReference type="SAM" id="Phobius"/>
    </source>
</evidence>
<dbReference type="Gene3D" id="1.20.1560.10">
    <property type="entry name" value="ABC transporter type 1, transmembrane domain"/>
    <property type="match status" value="3"/>
</dbReference>
<dbReference type="GO" id="GO:0016887">
    <property type="term" value="F:ATP hydrolysis activity"/>
    <property type="evidence" value="ECO:0007669"/>
    <property type="project" value="InterPro"/>
</dbReference>
<feature type="non-terminal residue" evidence="14">
    <location>
        <position position="1"/>
    </location>
</feature>
<evidence type="ECO:0000256" key="8">
    <source>
        <dbReference type="ARBA" id="ARBA00023136"/>
    </source>
</evidence>
<evidence type="ECO:0000256" key="3">
    <source>
        <dbReference type="ARBA" id="ARBA00022448"/>
    </source>
</evidence>
<evidence type="ECO:0000313" key="14">
    <source>
        <dbReference type="EMBL" id="CAJ0584465.1"/>
    </source>
</evidence>
<dbReference type="PANTHER" id="PTHR43394:SF27">
    <property type="entry name" value="ATP-DEPENDENT TRANSLOCASE ABCB1-LIKE"/>
    <property type="match status" value="1"/>
</dbReference>
<dbReference type="FunFam" id="1.20.1560.10:FF:000009">
    <property type="entry name" value="ABC transporter B family member 1"/>
    <property type="match status" value="1"/>
</dbReference>
<dbReference type="Gene3D" id="3.40.50.300">
    <property type="entry name" value="P-loop containing nucleotide triphosphate hydrolases"/>
    <property type="match status" value="2"/>
</dbReference>
<evidence type="ECO:0000256" key="7">
    <source>
        <dbReference type="ARBA" id="ARBA00022989"/>
    </source>
</evidence>
<feature type="transmembrane region" description="Helical" evidence="10">
    <location>
        <begin position="297"/>
        <end position="316"/>
    </location>
</feature>
<dbReference type="InterPro" id="IPR039421">
    <property type="entry name" value="Type_1_exporter"/>
</dbReference>
<dbReference type="PROSITE" id="PS50929">
    <property type="entry name" value="ABC_TM1F"/>
    <property type="match status" value="2"/>
</dbReference>
<dbReference type="GO" id="GO:0005524">
    <property type="term" value="F:ATP binding"/>
    <property type="evidence" value="ECO:0007669"/>
    <property type="project" value="UniProtKB-KW"/>
</dbReference>
<evidence type="ECO:0000259" key="12">
    <source>
        <dbReference type="PROSITE" id="PS50893"/>
    </source>
</evidence>
<comment type="subcellular location">
    <subcellularLocation>
        <location evidence="1">Membrane</location>
        <topology evidence="1">Multi-pass membrane protein</topology>
    </subcellularLocation>
</comment>
<feature type="transmembrane region" description="Helical" evidence="10">
    <location>
        <begin position="931"/>
        <end position="948"/>
    </location>
</feature>
<feature type="domain" description="ABC transporter" evidence="12">
    <location>
        <begin position="455"/>
        <end position="691"/>
    </location>
</feature>
<feature type="transmembrane region" description="Helical" evidence="10">
    <location>
        <begin position="130"/>
        <end position="154"/>
    </location>
</feature>